<dbReference type="EMBL" id="CP024870">
    <property type="protein sequence ID" value="ATX71613.1"/>
    <property type="molecule type" value="Genomic_DNA"/>
</dbReference>
<evidence type="ECO:0000313" key="2">
    <source>
        <dbReference type="EMBL" id="ATX71613.1"/>
    </source>
</evidence>
<dbReference type="AlphaFoldDB" id="A0A1Y0L2U0"/>
<reference evidence="2 3" key="1">
    <citation type="submission" date="2017-11" db="EMBL/GenBank/DDBJ databases">
        <title>Complete genome sequence of Spiroplasma clarkii CN-5 (DSM 19994).</title>
        <authorList>
            <person name="Tsai Y.-M."/>
            <person name="Chang A."/>
            <person name="Lo W.-S."/>
            <person name="Kuo C.-H."/>
        </authorList>
    </citation>
    <scope>NUCLEOTIDE SEQUENCE [LARGE SCALE GENOMIC DNA]</scope>
    <source>
        <strain evidence="2 3">CN-5</strain>
    </source>
</reference>
<evidence type="ECO:0000256" key="1">
    <source>
        <dbReference type="SAM" id="SignalP"/>
    </source>
</evidence>
<proteinExistence type="predicted"/>
<dbReference type="RefSeq" id="WP_100255141.1">
    <property type="nucleotide sequence ID" value="NZ_CP015819.1"/>
</dbReference>
<dbReference type="Proteomes" id="UP000231179">
    <property type="component" value="Chromosome"/>
</dbReference>
<feature type="chain" id="PRO_5012937233" description="Lipoprotein" evidence="1">
    <location>
        <begin position="24"/>
        <end position="589"/>
    </location>
</feature>
<dbReference type="NCBIfam" id="NF038029">
    <property type="entry name" value="LP_plasma"/>
    <property type="match status" value="1"/>
</dbReference>
<keyword evidence="3" id="KW-1185">Reference proteome</keyword>
<accession>A0A1Y0L2U0</accession>
<evidence type="ECO:0008006" key="4">
    <source>
        <dbReference type="Google" id="ProtNLM"/>
    </source>
</evidence>
<sequence>MRKILSILGIVGLVAGTSSTVLACGPKKPIVEGEDESIHELITEFNAEIARVVTEHFTSRSEKFNFKAEANSADIFSRDSLEKNGVNRSNTEATEQPPIGAAELEKITTKLKGILETEVLTSSINKISTDSNKFDVLTNNESIVSEIGFDENSIKVNYIIEELGASGEDSKSVFLADVRTNVKISYKHKGSNGGQVSKDIKPGLSLVISDSAEIIKHLADVYKKVQESYKNIAKPTLTWWKHEDLYAGTDEKSKMFEMYYDITRTGKLQRHYQGSSEFKTSLDSILKESVGPFRQSEFDLKDVEVLSETLGSKVSTSDRLVKTYENNDASGVNPLHQPLFSKLETNGASYHFDGKPGTKVNDSVYSLLNDQAKTEINNYQTDLKTYYQTLDDSEKLAMNDLFERDNFMNGSVALQNIVLKVTDDYQVQLNTINMEWVLAVSGEKFNKDQQLHETALGSAIYFNTIKGIKSFHKAWGVIPSTYVVPNLPDLGNPKVFLTATGDDGTGINPWDSFGGVYYCKTPTEINSFNQILSLQTDKLSTKRHLLLNSGSQGTFVLQMLEVGTDGTVYFDPQSDSSQVFSKSASSALG</sequence>
<dbReference type="PROSITE" id="PS51257">
    <property type="entry name" value="PROKAR_LIPOPROTEIN"/>
    <property type="match status" value="1"/>
</dbReference>
<dbReference type="KEGG" id="scla:SCLARK_001869"/>
<name>A0A1Y0L2U0_9MOLU</name>
<dbReference type="InterPro" id="IPR054816">
    <property type="entry name" value="Lipoprotein_mollicutes-type_CS"/>
</dbReference>
<evidence type="ECO:0000313" key="3">
    <source>
        <dbReference type="Proteomes" id="UP000231179"/>
    </source>
</evidence>
<feature type="signal peptide" evidence="1">
    <location>
        <begin position="1"/>
        <end position="23"/>
    </location>
</feature>
<protein>
    <recommendedName>
        <fullName evidence="4">Lipoprotein</fullName>
    </recommendedName>
</protein>
<gene>
    <name evidence="2" type="ORF">SCLAR_v1c13150</name>
</gene>
<keyword evidence="1" id="KW-0732">Signal</keyword>
<organism evidence="2 3">
    <name type="scientific">Spiroplasma clarkii</name>
    <dbReference type="NCBI Taxonomy" id="2139"/>
    <lineage>
        <taxon>Bacteria</taxon>
        <taxon>Bacillati</taxon>
        <taxon>Mycoplasmatota</taxon>
        <taxon>Mollicutes</taxon>
        <taxon>Entomoplasmatales</taxon>
        <taxon>Spiroplasmataceae</taxon>
        <taxon>Spiroplasma</taxon>
    </lineage>
</organism>
<dbReference type="OrthoDB" id="387750at2"/>